<feature type="domain" description="4Fe-4S ferredoxin-type" evidence="7">
    <location>
        <begin position="82"/>
        <end position="111"/>
    </location>
</feature>
<keyword evidence="4" id="KW-0249">Electron transport</keyword>
<dbReference type="Pfam" id="PF13247">
    <property type="entry name" value="Fer4_11"/>
    <property type="match status" value="1"/>
</dbReference>
<dbReference type="PROSITE" id="PS00198">
    <property type="entry name" value="4FE4S_FER_1"/>
    <property type="match status" value="1"/>
</dbReference>
<sequence>MADTDNQKVLFYDPELCSGCSYCMLACSYEHFKVLDYELSNLWIYPDPQRPFYYIGIHCSHCDDPICKAACPVEAISKGEDGIVNIDQNKCIGCRACNIMCPISVPWKNLERRVSFKCDFCKGDPKCAKFCPTGAISVKTRKEARELANKLILKAEAKANERRPR</sequence>
<evidence type="ECO:0000313" key="9">
    <source>
        <dbReference type="Proteomes" id="UP000186851"/>
    </source>
</evidence>
<gene>
    <name evidence="8" type="ORF">OdinLCB4_006055</name>
</gene>
<evidence type="ECO:0000256" key="5">
    <source>
        <dbReference type="ARBA" id="ARBA00023004"/>
    </source>
</evidence>
<feature type="domain" description="4Fe-4S ferredoxin-type" evidence="7">
    <location>
        <begin position="49"/>
        <end position="81"/>
    </location>
</feature>
<dbReference type="GO" id="GO:0016491">
    <property type="term" value="F:oxidoreductase activity"/>
    <property type="evidence" value="ECO:0007669"/>
    <property type="project" value="UniProtKB-ARBA"/>
</dbReference>
<dbReference type="InterPro" id="IPR050294">
    <property type="entry name" value="RnfB_subfamily"/>
</dbReference>
<evidence type="ECO:0000256" key="6">
    <source>
        <dbReference type="ARBA" id="ARBA00023014"/>
    </source>
</evidence>
<feature type="domain" description="4Fe-4S ferredoxin-type" evidence="7">
    <location>
        <begin position="8"/>
        <end position="37"/>
    </location>
</feature>
<proteinExistence type="predicted"/>
<dbReference type="PROSITE" id="PS51379">
    <property type="entry name" value="4FE4S_FER_2"/>
    <property type="match status" value="4"/>
</dbReference>
<keyword evidence="2" id="KW-0004">4Fe-4S</keyword>
<protein>
    <submittedName>
        <fullName evidence="8">4Fe-4S dicluster domain-containing protein</fullName>
    </submittedName>
</protein>
<dbReference type="InterPro" id="IPR017900">
    <property type="entry name" value="4Fe4S_Fe_S_CS"/>
</dbReference>
<keyword evidence="1" id="KW-0813">Transport</keyword>
<reference evidence="8" key="2">
    <citation type="journal article" date="2022" name="Nat. Microbiol.">
        <title>A closed Candidatus Odinarchaeum chromosome exposes Asgard archaeal viruses.</title>
        <authorList>
            <person name="Tamarit D."/>
            <person name="Caceres E.F."/>
            <person name="Krupovic M."/>
            <person name="Nijland R."/>
            <person name="Eme L."/>
            <person name="Robinson N.P."/>
            <person name="Ettema T.J.G."/>
        </authorList>
    </citation>
    <scope>NUCLEOTIDE SEQUENCE</scope>
    <source>
        <strain evidence="8">LCB_4</strain>
    </source>
</reference>
<dbReference type="CDD" id="cd10550">
    <property type="entry name" value="DMSOR_beta_like"/>
    <property type="match status" value="1"/>
</dbReference>
<evidence type="ECO:0000313" key="8">
    <source>
        <dbReference type="EMBL" id="WEU40032.1"/>
    </source>
</evidence>
<dbReference type="Gene3D" id="3.30.70.20">
    <property type="match status" value="2"/>
</dbReference>
<name>A0AAF0IBJ7_ODILC</name>
<dbReference type="EMBL" id="CP091871">
    <property type="protein sequence ID" value="WEU40032.1"/>
    <property type="molecule type" value="Genomic_DNA"/>
</dbReference>
<evidence type="ECO:0000256" key="3">
    <source>
        <dbReference type="ARBA" id="ARBA00022723"/>
    </source>
</evidence>
<dbReference type="InterPro" id="IPR017896">
    <property type="entry name" value="4Fe4S_Fe-S-bd"/>
</dbReference>
<dbReference type="KEGG" id="oyw:OdinLCB4_006055"/>
<reference evidence="8" key="1">
    <citation type="journal article" date="2017" name="Nature">
        <title>Asgard archaea illuminate the origin of eukaryotic cellular complexity.</title>
        <authorList>
            <person name="Zaremba-Niedzwiedzka K."/>
            <person name="Caceres E.F."/>
            <person name="Saw J.H."/>
            <person name="Backstrom D."/>
            <person name="Juzokaite L."/>
            <person name="Vancaester E."/>
            <person name="Seitz K.W."/>
            <person name="Anantharaman K."/>
            <person name="Starnawski P."/>
            <person name="Kjeldsen K.U."/>
            <person name="Scott M.B."/>
            <person name="Nunoura T."/>
            <person name="Banfield J.F."/>
            <person name="Schramm A."/>
            <person name="Baker B.J."/>
            <person name="Spang A."/>
            <person name="Ettema T.J.G."/>
        </authorList>
    </citation>
    <scope>NUCLEOTIDE SEQUENCE</scope>
    <source>
        <strain evidence="8">LCB_4</strain>
    </source>
</reference>
<keyword evidence="6" id="KW-0411">Iron-sulfur</keyword>
<feature type="domain" description="4Fe-4S ferredoxin-type" evidence="7">
    <location>
        <begin position="112"/>
        <end position="141"/>
    </location>
</feature>
<evidence type="ECO:0000256" key="1">
    <source>
        <dbReference type="ARBA" id="ARBA00022448"/>
    </source>
</evidence>
<keyword evidence="3" id="KW-0479">Metal-binding</keyword>
<evidence type="ECO:0000256" key="4">
    <source>
        <dbReference type="ARBA" id="ARBA00022982"/>
    </source>
</evidence>
<dbReference type="Proteomes" id="UP000186851">
    <property type="component" value="Chromosome"/>
</dbReference>
<accession>A0AAF0IBJ7</accession>
<organism evidence="8 9">
    <name type="scientific">Odinarchaeota yellowstonii (strain LCB_4)</name>
    <dbReference type="NCBI Taxonomy" id="1841599"/>
    <lineage>
        <taxon>Archaea</taxon>
        <taxon>Promethearchaeati</taxon>
        <taxon>Candidatus Odinarchaeota</taxon>
        <taxon>Candidatus Odinarchaeia</taxon>
        <taxon>Candidatus Odinarchaeales</taxon>
        <taxon>Candidatus Odinarchaeaceae</taxon>
        <taxon>Candidatus Odinarchaeum</taxon>
    </lineage>
</organism>
<evidence type="ECO:0000256" key="2">
    <source>
        <dbReference type="ARBA" id="ARBA00022485"/>
    </source>
</evidence>
<evidence type="ECO:0000259" key="7">
    <source>
        <dbReference type="PROSITE" id="PS51379"/>
    </source>
</evidence>
<dbReference type="GO" id="GO:0051539">
    <property type="term" value="F:4 iron, 4 sulfur cluster binding"/>
    <property type="evidence" value="ECO:0007669"/>
    <property type="project" value="UniProtKB-KW"/>
</dbReference>
<dbReference type="GO" id="GO:0046872">
    <property type="term" value="F:metal ion binding"/>
    <property type="evidence" value="ECO:0007669"/>
    <property type="project" value="UniProtKB-KW"/>
</dbReference>
<keyword evidence="5" id="KW-0408">Iron</keyword>
<dbReference type="PANTHER" id="PTHR42859">
    <property type="entry name" value="OXIDOREDUCTASE"/>
    <property type="match status" value="1"/>
</dbReference>
<dbReference type="AlphaFoldDB" id="A0AAF0IBJ7"/>
<dbReference type="PANTHER" id="PTHR42859:SF10">
    <property type="entry name" value="DIMETHYLSULFOXIDE REDUCTASE CHAIN B"/>
    <property type="match status" value="1"/>
</dbReference>
<dbReference type="SUPFAM" id="SSF54862">
    <property type="entry name" value="4Fe-4S ferredoxins"/>
    <property type="match status" value="1"/>
</dbReference>